<dbReference type="EMBL" id="LR796624">
    <property type="protein sequence ID" value="CAB4155167.1"/>
    <property type="molecule type" value="Genomic_DNA"/>
</dbReference>
<organism evidence="2">
    <name type="scientific">uncultured Caudovirales phage</name>
    <dbReference type="NCBI Taxonomy" id="2100421"/>
    <lineage>
        <taxon>Viruses</taxon>
        <taxon>Duplodnaviria</taxon>
        <taxon>Heunggongvirae</taxon>
        <taxon>Uroviricota</taxon>
        <taxon>Caudoviricetes</taxon>
        <taxon>Peduoviridae</taxon>
        <taxon>Maltschvirus</taxon>
        <taxon>Maltschvirus maltsch</taxon>
    </lineage>
</organism>
<dbReference type="InterPro" id="IPR038726">
    <property type="entry name" value="PDDEXK_AddAB-type"/>
</dbReference>
<dbReference type="PANTHER" id="PTHR31340">
    <property type="entry name" value="MITOCHONDRIAL GENOME MAINTENANCE EXONUCLEASE 1"/>
    <property type="match status" value="1"/>
</dbReference>
<evidence type="ECO:0000259" key="1">
    <source>
        <dbReference type="Pfam" id="PF12705"/>
    </source>
</evidence>
<proteinExistence type="predicted"/>
<protein>
    <submittedName>
        <fullName evidence="2">PD-(D/E)XK nuclease superfamily</fullName>
    </submittedName>
</protein>
<name>A0A6J5N8W0_9CAUD</name>
<accession>A0A6J5N8W0</accession>
<reference evidence="2" key="1">
    <citation type="submission" date="2020-04" db="EMBL/GenBank/DDBJ databases">
        <authorList>
            <person name="Chiriac C."/>
            <person name="Salcher M."/>
            <person name="Ghai R."/>
            <person name="Kavagutti S V."/>
        </authorList>
    </citation>
    <scope>NUCLEOTIDE SEQUENCE</scope>
</reference>
<dbReference type="InterPro" id="IPR011335">
    <property type="entry name" value="Restrct_endonuc-II-like"/>
</dbReference>
<dbReference type="SUPFAM" id="SSF52980">
    <property type="entry name" value="Restriction endonuclease-like"/>
    <property type="match status" value="1"/>
</dbReference>
<sequence>MKSSLPTLQQFSPNRIQIDKRRHYIAPEGLSMVPAGLVLPSVTTIASSCSPVGKIMALINWRKRVGDQEANRRTRNAVERGNWLHAVMEDLWNGEDIEHHLESNQAFRPYFHSIEGFLETIDRPLLVESAIVWYCPIKLIGYAGTFDMLAVLKDGRIVLLDWKTSYKAKPDYQLADYKMQLGAYVQAIEQMYDIEVDGAYCAIAIYDPDTGEGEEAQVLSLTGAELACQASIMNDKTGRYFEQFYPGRTPFVISIDKGQ</sequence>
<dbReference type="Gene3D" id="3.90.320.10">
    <property type="match status" value="1"/>
</dbReference>
<evidence type="ECO:0000313" key="2">
    <source>
        <dbReference type="EMBL" id="CAB4155167.1"/>
    </source>
</evidence>
<feature type="domain" description="PD-(D/E)XK endonuclease-like" evidence="1">
    <location>
        <begin position="73"/>
        <end position="203"/>
    </location>
</feature>
<gene>
    <name evidence="2" type="ORF">UFOVP649_86</name>
</gene>
<dbReference type="GO" id="GO:0008297">
    <property type="term" value="F:single-stranded DNA exodeoxyribonuclease activity"/>
    <property type="evidence" value="ECO:0007669"/>
    <property type="project" value="TreeGrafter"/>
</dbReference>
<dbReference type="InterPro" id="IPR011604">
    <property type="entry name" value="PDDEXK-like_dom_sf"/>
</dbReference>
<dbReference type="Pfam" id="PF12705">
    <property type="entry name" value="PDDEXK_1"/>
    <property type="match status" value="1"/>
</dbReference>
<dbReference type="PANTHER" id="PTHR31340:SF3">
    <property type="entry name" value="MITOCHONDRIAL GENOME MAINTENANCE EXONUCLEASE 1"/>
    <property type="match status" value="1"/>
</dbReference>